<keyword evidence="2" id="KW-0813">Transport</keyword>
<feature type="transmembrane region" description="Helical" evidence="7">
    <location>
        <begin position="304"/>
        <end position="322"/>
    </location>
</feature>
<dbReference type="SUPFAM" id="SSF51206">
    <property type="entry name" value="cAMP-binding domain-like"/>
    <property type="match status" value="1"/>
</dbReference>
<dbReference type="PANTHER" id="PTHR45689:SF14">
    <property type="entry name" value="CYCLIC NUCLEOTIDE-GATED CATION CHANNEL SUBUNIT A-LIKE PROTEIN"/>
    <property type="match status" value="1"/>
</dbReference>
<keyword evidence="4 7" id="KW-1133">Transmembrane helix</keyword>
<comment type="subcellular location">
    <subcellularLocation>
        <location evidence="1">Membrane</location>
        <topology evidence="1">Multi-pass membrane protein</topology>
    </subcellularLocation>
</comment>
<dbReference type="PROSITE" id="PS50042">
    <property type="entry name" value="CNMP_BINDING_3"/>
    <property type="match status" value="1"/>
</dbReference>
<dbReference type="InterPro" id="IPR018490">
    <property type="entry name" value="cNMP-bd_dom_sf"/>
</dbReference>
<dbReference type="AlphaFoldDB" id="A0A834XJF2"/>
<dbReference type="Gene3D" id="2.60.120.10">
    <property type="entry name" value="Jelly Rolls"/>
    <property type="match status" value="1"/>
</dbReference>
<evidence type="ECO:0000256" key="2">
    <source>
        <dbReference type="ARBA" id="ARBA00022448"/>
    </source>
</evidence>
<feature type="transmembrane region" description="Helical" evidence="7">
    <location>
        <begin position="118"/>
        <end position="136"/>
    </location>
</feature>
<dbReference type="InterPro" id="IPR051413">
    <property type="entry name" value="K/Na_HCN_channel"/>
</dbReference>
<dbReference type="GO" id="GO:0005249">
    <property type="term" value="F:voltage-gated potassium channel activity"/>
    <property type="evidence" value="ECO:0007669"/>
    <property type="project" value="TreeGrafter"/>
</dbReference>
<dbReference type="Pfam" id="PF00027">
    <property type="entry name" value="cNMP_binding"/>
    <property type="match status" value="1"/>
</dbReference>
<evidence type="ECO:0000259" key="8">
    <source>
        <dbReference type="PROSITE" id="PS50042"/>
    </source>
</evidence>
<feature type="domain" description="Cyclic nucleotide-binding" evidence="8">
    <location>
        <begin position="406"/>
        <end position="523"/>
    </location>
</feature>
<evidence type="ECO:0000256" key="4">
    <source>
        <dbReference type="ARBA" id="ARBA00022989"/>
    </source>
</evidence>
<keyword evidence="6 7" id="KW-0472">Membrane</keyword>
<dbReference type="Proteomes" id="UP000639338">
    <property type="component" value="Unassembled WGS sequence"/>
</dbReference>
<evidence type="ECO:0000256" key="6">
    <source>
        <dbReference type="ARBA" id="ARBA00023136"/>
    </source>
</evidence>
<dbReference type="Pfam" id="PF00520">
    <property type="entry name" value="Ion_trans"/>
    <property type="match status" value="1"/>
</dbReference>
<dbReference type="PANTHER" id="PTHR45689">
    <property type="entry name" value="I[[H]] CHANNEL, ISOFORM E"/>
    <property type="match status" value="1"/>
</dbReference>
<dbReference type="GO" id="GO:0035725">
    <property type="term" value="P:sodium ion transmembrane transport"/>
    <property type="evidence" value="ECO:0007669"/>
    <property type="project" value="TreeGrafter"/>
</dbReference>
<dbReference type="Gene3D" id="1.10.287.630">
    <property type="entry name" value="Helix hairpin bin"/>
    <property type="match status" value="1"/>
</dbReference>
<evidence type="ECO:0000313" key="10">
    <source>
        <dbReference type="Proteomes" id="UP000639338"/>
    </source>
</evidence>
<keyword evidence="10" id="KW-1185">Reference proteome</keyword>
<gene>
    <name evidence="9" type="ORF">HCN44_007805</name>
</gene>
<dbReference type="OrthoDB" id="2021138at2759"/>
<evidence type="ECO:0000256" key="1">
    <source>
        <dbReference type="ARBA" id="ARBA00004141"/>
    </source>
</evidence>
<accession>A0A834XJF2</accession>
<dbReference type="GO" id="GO:0098855">
    <property type="term" value="C:HCN channel complex"/>
    <property type="evidence" value="ECO:0007669"/>
    <property type="project" value="TreeGrafter"/>
</dbReference>
<dbReference type="InterPro" id="IPR005821">
    <property type="entry name" value="Ion_trans_dom"/>
</dbReference>
<reference evidence="9 10" key="1">
    <citation type="submission" date="2020-08" db="EMBL/GenBank/DDBJ databases">
        <title>Aphidius gifuensis genome sequencing and assembly.</title>
        <authorList>
            <person name="Du Z."/>
        </authorList>
    </citation>
    <scope>NUCLEOTIDE SEQUENCE [LARGE SCALE GENOMIC DNA]</scope>
    <source>
        <strain evidence="9">YNYX2018</strain>
        <tissue evidence="9">Adults</tissue>
    </source>
</reference>
<dbReference type="SMART" id="SM00100">
    <property type="entry name" value="cNMP"/>
    <property type="match status" value="1"/>
</dbReference>
<evidence type="ECO:0000256" key="7">
    <source>
        <dbReference type="SAM" id="Phobius"/>
    </source>
</evidence>
<feature type="transmembrane region" description="Helical" evidence="7">
    <location>
        <begin position="216"/>
        <end position="240"/>
    </location>
</feature>
<dbReference type="InterPro" id="IPR014710">
    <property type="entry name" value="RmlC-like_jellyroll"/>
</dbReference>
<sequence>MLYADHDCEIDLKTEQIFFLPIQTRWMKFLNFYKSIFLASIKNPRAHRYLRNRSAIIYERRHHLRNHTRIIHPFSIFSYWWDFIMVLNLVASFLFIPYNAAFDMLRASTESWTIMKNWSLFIDCIDIIINFSTGYFDDTQRIVCLNWKLMTKRYIFYGTFFADFLGSFPTDLLFIFNWNESIVTRELLSMIHVFRIFSLHTYISHVAETYNVPRRLFSIFTLSPLLVICLHWLACITWIIPVAVMSEYSGQSDNELRSSWTVDNDHLWSSDNQKKYWTCLMRSIAILTRSGFLSKEPNAVEDQLVAILIQIFSCILLCYIIGHTMQLFKSDNSSKLKYQTLIRQVKKNMSHEQLSKYLQKRYLTYYEFRYQGYYFNETEILNTISSQMKMEIAMHSCRKLVENATFFNNLSVSLLTRIVTLLKSEIFLTNDVIIKANEPGDCMYFIATGTVAVYTDSGKEICHLVDGSHFGEIALVMPNEKRVATVIAIETCELYKLGRNDFIRTIHPYPMFWERIKKIAMERHEKTMILNAS</sequence>
<dbReference type="SUPFAM" id="SSF81324">
    <property type="entry name" value="Voltage-gated potassium channels"/>
    <property type="match status" value="1"/>
</dbReference>
<name>A0A834XJF2_APHGI</name>
<keyword evidence="3 7" id="KW-0812">Transmembrane</keyword>
<protein>
    <recommendedName>
        <fullName evidence="8">Cyclic nucleotide-binding domain-containing protein</fullName>
    </recommendedName>
</protein>
<dbReference type="Gene3D" id="1.10.287.70">
    <property type="match status" value="1"/>
</dbReference>
<evidence type="ECO:0000256" key="3">
    <source>
        <dbReference type="ARBA" id="ARBA00022692"/>
    </source>
</evidence>
<dbReference type="CDD" id="cd00038">
    <property type="entry name" value="CAP_ED"/>
    <property type="match status" value="1"/>
</dbReference>
<feature type="transmembrane region" description="Helical" evidence="7">
    <location>
        <begin position="156"/>
        <end position="175"/>
    </location>
</feature>
<evidence type="ECO:0000313" key="9">
    <source>
        <dbReference type="EMBL" id="KAF7988273.1"/>
    </source>
</evidence>
<dbReference type="EMBL" id="JACMRX010000006">
    <property type="protein sequence ID" value="KAF7988273.1"/>
    <property type="molecule type" value="Genomic_DNA"/>
</dbReference>
<keyword evidence="5" id="KW-0406">Ion transport</keyword>
<dbReference type="InterPro" id="IPR000595">
    <property type="entry name" value="cNMP-bd_dom"/>
</dbReference>
<evidence type="ECO:0000256" key="5">
    <source>
        <dbReference type="ARBA" id="ARBA00023065"/>
    </source>
</evidence>
<dbReference type="GO" id="GO:0003254">
    <property type="term" value="P:regulation of membrane depolarization"/>
    <property type="evidence" value="ECO:0007669"/>
    <property type="project" value="TreeGrafter"/>
</dbReference>
<proteinExistence type="predicted"/>
<feature type="transmembrane region" description="Helical" evidence="7">
    <location>
        <begin position="79"/>
        <end position="98"/>
    </location>
</feature>
<organism evidence="9 10">
    <name type="scientific">Aphidius gifuensis</name>
    <name type="common">Parasitoid wasp</name>
    <dbReference type="NCBI Taxonomy" id="684658"/>
    <lineage>
        <taxon>Eukaryota</taxon>
        <taxon>Metazoa</taxon>
        <taxon>Ecdysozoa</taxon>
        <taxon>Arthropoda</taxon>
        <taxon>Hexapoda</taxon>
        <taxon>Insecta</taxon>
        <taxon>Pterygota</taxon>
        <taxon>Neoptera</taxon>
        <taxon>Endopterygota</taxon>
        <taxon>Hymenoptera</taxon>
        <taxon>Apocrita</taxon>
        <taxon>Ichneumonoidea</taxon>
        <taxon>Braconidae</taxon>
        <taxon>Aphidiinae</taxon>
        <taxon>Aphidius</taxon>
    </lineage>
</organism>
<comment type="caution">
    <text evidence="9">The sequence shown here is derived from an EMBL/GenBank/DDBJ whole genome shotgun (WGS) entry which is preliminary data.</text>
</comment>